<dbReference type="OrthoDB" id="4459574at2"/>
<organism evidence="2 3">
    <name type="scientific">Actinosynnema mirum (strain ATCC 29888 / DSM 43827 / JCM 3225 / NBRC 14064 / NCIMB 13271 / NRRL B-12336 / IMRU 3971 / 101)</name>
    <dbReference type="NCBI Taxonomy" id="446462"/>
    <lineage>
        <taxon>Bacteria</taxon>
        <taxon>Bacillati</taxon>
        <taxon>Actinomycetota</taxon>
        <taxon>Actinomycetes</taxon>
        <taxon>Pseudonocardiales</taxon>
        <taxon>Pseudonocardiaceae</taxon>
        <taxon>Actinosynnema</taxon>
    </lineage>
</organism>
<evidence type="ECO:0000313" key="2">
    <source>
        <dbReference type="EMBL" id="ACU39448.1"/>
    </source>
</evidence>
<name>C6WC60_ACTMD</name>
<reference evidence="2 3" key="1">
    <citation type="journal article" date="2009" name="Stand. Genomic Sci.">
        <title>Complete genome sequence of Actinosynnema mirum type strain (101).</title>
        <authorList>
            <person name="Land M."/>
            <person name="Lapidus A."/>
            <person name="Mayilraj S."/>
            <person name="Chen F."/>
            <person name="Copeland A."/>
            <person name="Del Rio T.G."/>
            <person name="Nolan M."/>
            <person name="Lucas S."/>
            <person name="Tice H."/>
            <person name="Cheng J.F."/>
            <person name="Chertkov O."/>
            <person name="Bruce D."/>
            <person name="Goodwin L."/>
            <person name="Pitluck S."/>
            <person name="Rohde M."/>
            <person name="Goker M."/>
            <person name="Pati A."/>
            <person name="Ivanova N."/>
            <person name="Mavromatis K."/>
            <person name="Chen A."/>
            <person name="Palaniappan K."/>
            <person name="Hauser L."/>
            <person name="Chang Y.J."/>
            <person name="Jeffries C.C."/>
            <person name="Brettin T."/>
            <person name="Detter J.C."/>
            <person name="Han C."/>
            <person name="Chain P."/>
            <person name="Tindall B.J."/>
            <person name="Bristow J."/>
            <person name="Eisen J.A."/>
            <person name="Markowitz V."/>
            <person name="Hugenholtz P."/>
            <person name="Kyrpides N.C."/>
            <person name="Klenk H.P."/>
        </authorList>
    </citation>
    <scope>NUCLEOTIDE SEQUENCE [LARGE SCALE GENOMIC DNA]</scope>
    <source>
        <strain evidence="3">ATCC 29888 / DSM 43827 / JCM 3225 / NBRC 14064 / NCIMB 13271 / NRRL B-12336 / IMRU 3971 / 101</strain>
    </source>
</reference>
<dbReference type="eggNOG" id="ENOG5034676">
    <property type="taxonomic scope" value="Bacteria"/>
</dbReference>
<feature type="region of interest" description="Disordered" evidence="1">
    <location>
        <begin position="161"/>
        <end position="183"/>
    </location>
</feature>
<dbReference type="AlphaFoldDB" id="C6WC60"/>
<dbReference type="KEGG" id="ami:Amir_5632"/>
<sequence>MSSYANPSLAFLALDGDAFRAPAGTPVPPDIFAPSLSGWVPYGGIKAGFTKQVEQQITDLYVWNKREAPYRRKKDAKKPKILFRAVDQGPASALTVLRGGSISAGNGGHEWIEGDEEFFAFIFRVEDGDEAKAFYAQKAEAGPPPEEKYDGEDLDGWDFDLSPLIPDDGSKPLRRWTKSNPFA</sequence>
<evidence type="ECO:0000313" key="3">
    <source>
        <dbReference type="Proteomes" id="UP000002213"/>
    </source>
</evidence>
<dbReference type="RefSeq" id="WP_015804333.1">
    <property type="nucleotide sequence ID" value="NC_013093.1"/>
</dbReference>
<dbReference type="HOGENOM" id="CLU_1472241_0_0_11"/>
<dbReference type="Proteomes" id="UP000002213">
    <property type="component" value="Chromosome"/>
</dbReference>
<gene>
    <name evidence="2" type="ordered locus">Amir_5632</name>
</gene>
<accession>C6WC60</accession>
<keyword evidence="3" id="KW-1185">Reference proteome</keyword>
<protein>
    <submittedName>
        <fullName evidence="2">Uncharacterized protein</fullName>
    </submittedName>
</protein>
<evidence type="ECO:0000256" key="1">
    <source>
        <dbReference type="SAM" id="MobiDB-lite"/>
    </source>
</evidence>
<dbReference type="EMBL" id="CP001630">
    <property type="protein sequence ID" value="ACU39448.1"/>
    <property type="molecule type" value="Genomic_DNA"/>
</dbReference>
<proteinExistence type="predicted"/>
<dbReference type="STRING" id="446462.Amir_5632"/>